<name>A0A1C4YA79_9ACTN</name>
<dbReference type="AlphaFoldDB" id="A0A1C4YA79"/>
<protein>
    <submittedName>
        <fullName evidence="1">Uncharacterized protein</fullName>
    </submittedName>
</protein>
<keyword evidence="2" id="KW-1185">Reference proteome</keyword>
<reference evidence="2" key="1">
    <citation type="submission" date="2016-06" db="EMBL/GenBank/DDBJ databases">
        <authorList>
            <person name="Varghese N."/>
            <person name="Submissions Spin"/>
        </authorList>
    </citation>
    <scope>NUCLEOTIDE SEQUENCE [LARGE SCALE GENOMIC DNA]</scope>
    <source>
        <strain evidence="2">DSM 44875</strain>
    </source>
</reference>
<dbReference type="EMBL" id="LT607412">
    <property type="protein sequence ID" value="SCF17604.1"/>
    <property type="molecule type" value="Genomic_DNA"/>
</dbReference>
<accession>A0A1C4YA79</accession>
<gene>
    <name evidence="1" type="ORF">GA0070607_6483</name>
</gene>
<organism evidence="1 2">
    <name type="scientific">Micromonospora coriariae</name>
    <dbReference type="NCBI Taxonomy" id="285665"/>
    <lineage>
        <taxon>Bacteria</taxon>
        <taxon>Bacillati</taxon>
        <taxon>Actinomycetota</taxon>
        <taxon>Actinomycetes</taxon>
        <taxon>Micromonosporales</taxon>
        <taxon>Micromonosporaceae</taxon>
        <taxon>Micromonospora</taxon>
    </lineage>
</organism>
<proteinExistence type="predicted"/>
<dbReference type="Proteomes" id="UP000198243">
    <property type="component" value="Chromosome I"/>
</dbReference>
<sequence length="43" mass="4718">MAGRSSNLTVTELHADELGPVPFVSRISAKEYGDLVDQLPQEF</sequence>
<evidence type="ECO:0000313" key="2">
    <source>
        <dbReference type="Proteomes" id="UP000198243"/>
    </source>
</evidence>
<evidence type="ECO:0000313" key="1">
    <source>
        <dbReference type="EMBL" id="SCF17604.1"/>
    </source>
</evidence>